<feature type="compositionally biased region" description="Basic residues" evidence="1">
    <location>
        <begin position="23"/>
        <end position="34"/>
    </location>
</feature>
<comment type="caution">
    <text evidence="2">The sequence shown here is derived from an EMBL/GenBank/DDBJ whole genome shotgun (WGS) entry which is preliminary data.</text>
</comment>
<sequence>MRAPSDWRGKGHHMSGCMAAQIRKMKRGAKKGWARKTQTGAQPGLASKQPRARCRSFKGQPSWHEQEDKSEKPLKEEELWNSSKGGEHGRVSHVVAGKDGQGEEKERDLCSYKLGFEGDLQCEDDQLVARRILVLKMLREELQVLRPFVDAHVVAADRRDDRVEMIPCGPMRPQ</sequence>
<name>A0A9D4UP62_ADICA</name>
<dbReference type="AlphaFoldDB" id="A0A9D4UP62"/>
<dbReference type="EMBL" id="JABFUD020000013">
    <property type="protein sequence ID" value="KAI5071037.1"/>
    <property type="molecule type" value="Genomic_DNA"/>
</dbReference>
<evidence type="ECO:0000313" key="3">
    <source>
        <dbReference type="Proteomes" id="UP000886520"/>
    </source>
</evidence>
<accession>A0A9D4UP62</accession>
<dbReference type="Proteomes" id="UP000886520">
    <property type="component" value="Chromosome 13"/>
</dbReference>
<reference evidence="2" key="1">
    <citation type="submission" date="2021-01" db="EMBL/GenBank/DDBJ databases">
        <title>Adiantum capillus-veneris genome.</title>
        <authorList>
            <person name="Fang Y."/>
            <person name="Liao Q."/>
        </authorList>
    </citation>
    <scope>NUCLEOTIDE SEQUENCE</scope>
    <source>
        <strain evidence="2">H3</strain>
        <tissue evidence="2">Leaf</tissue>
    </source>
</reference>
<evidence type="ECO:0000256" key="1">
    <source>
        <dbReference type="SAM" id="MobiDB-lite"/>
    </source>
</evidence>
<protein>
    <submittedName>
        <fullName evidence="2">Uncharacterized protein</fullName>
    </submittedName>
</protein>
<organism evidence="2 3">
    <name type="scientific">Adiantum capillus-veneris</name>
    <name type="common">Maidenhair fern</name>
    <dbReference type="NCBI Taxonomy" id="13818"/>
    <lineage>
        <taxon>Eukaryota</taxon>
        <taxon>Viridiplantae</taxon>
        <taxon>Streptophyta</taxon>
        <taxon>Embryophyta</taxon>
        <taxon>Tracheophyta</taxon>
        <taxon>Polypodiopsida</taxon>
        <taxon>Polypodiidae</taxon>
        <taxon>Polypodiales</taxon>
        <taxon>Pteridineae</taxon>
        <taxon>Pteridaceae</taxon>
        <taxon>Vittarioideae</taxon>
        <taxon>Adiantum</taxon>
    </lineage>
</organism>
<proteinExistence type="predicted"/>
<feature type="compositionally biased region" description="Basic and acidic residues" evidence="1">
    <location>
        <begin position="64"/>
        <end position="78"/>
    </location>
</feature>
<gene>
    <name evidence="2" type="ORF">GOP47_0013288</name>
</gene>
<keyword evidence="3" id="KW-1185">Reference proteome</keyword>
<feature type="region of interest" description="Disordered" evidence="1">
    <location>
        <begin position="1"/>
        <end position="103"/>
    </location>
</feature>
<evidence type="ECO:0000313" key="2">
    <source>
        <dbReference type="EMBL" id="KAI5071037.1"/>
    </source>
</evidence>